<dbReference type="SUPFAM" id="SSF56672">
    <property type="entry name" value="DNA/RNA polymerases"/>
    <property type="match status" value="1"/>
</dbReference>
<dbReference type="Gene3D" id="3.30.70.270">
    <property type="match status" value="1"/>
</dbReference>
<dbReference type="Pfam" id="PF05380">
    <property type="entry name" value="Peptidase_A17"/>
    <property type="match status" value="1"/>
</dbReference>
<feature type="region of interest" description="Disordered" evidence="1">
    <location>
        <begin position="1"/>
        <end position="33"/>
    </location>
</feature>
<dbReference type="PROSITE" id="PS50994">
    <property type="entry name" value="INTEGRASE"/>
    <property type="match status" value="1"/>
</dbReference>
<dbReference type="InterPro" id="IPR005312">
    <property type="entry name" value="DUF1759"/>
</dbReference>
<dbReference type="CDD" id="cd01644">
    <property type="entry name" value="RT_pepA17"/>
    <property type="match status" value="1"/>
</dbReference>
<feature type="compositionally biased region" description="Basic and acidic residues" evidence="1">
    <location>
        <begin position="128"/>
        <end position="137"/>
    </location>
</feature>
<keyword evidence="4" id="KW-1185">Reference proteome</keyword>
<dbReference type="EnsemblMetazoa" id="AALFPA23_025173.R37519">
    <property type="protein sequence ID" value="AALFPA23_025173.P37519"/>
    <property type="gene ID" value="AALFPA23_025173"/>
</dbReference>
<dbReference type="Gene3D" id="3.10.10.10">
    <property type="entry name" value="HIV Type 1 Reverse Transcriptase, subunit A, domain 1"/>
    <property type="match status" value="1"/>
</dbReference>
<proteinExistence type="predicted"/>
<dbReference type="PANTHER" id="PTHR47331">
    <property type="entry name" value="PHD-TYPE DOMAIN-CONTAINING PROTEIN"/>
    <property type="match status" value="1"/>
</dbReference>
<reference evidence="3" key="2">
    <citation type="submission" date="2025-05" db="UniProtKB">
        <authorList>
            <consortium name="EnsemblMetazoa"/>
        </authorList>
    </citation>
    <scope>IDENTIFICATION</scope>
    <source>
        <strain evidence="3">Foshan</strain>
    </source>
</reference>
<feature type="compositionally biased region" description="Basic and acidic residues" evidence="1">
    <location>
        <begin position="1"/>
        <end position="18"/>
    </location>
</feature>
<sequence length="1999" mass="226143">MSRAGDHSARGDVDETTSHVESLGSASTTASRRARLQMQLQRLEEEQAIQKKKAALEIEAEFTRKKYEALEASIADDSVSVRSRISKGKSDKQVRDWVEKLNVPMGDGNQVAADDDRELEGAVGGVMKKTDPEKDQVKFNPTFPAAAKPVDVGRSTGIDHPGKGKPSKSDEVEYLQQMLEQYKTLYLAEKQKNQQQPSMPDICGSKGAYPKMKAVENADERPASSTPKPTGERQDDTEKLHKLMSHSATDGSGEDVQAGQRPTTDGVFGLRQGIFRRSNVPAVGNASFATGIQRPRSPNDTVPDGAPIGSVDHPAVLQMRPEPAIFPVAVGPTPQQLAARQILPRDLPSFSGNPADWPVFISQYTYTTEACGYSDGENMIRLQRCLKGAAWEATRSRLILPASVPHVIESLRMRYGRSELLIESLIERVRSTPSPKADKLDTIIEFGTKIQTLCDHITAANLLDHLGNPTLLKDLVEKLPAEYKMRWATYRRNRPLVNLQTFGEYMEEVVADACSVSSYGGSESERFAKREKGRTPDRTLLHSDAGGNSNTLAKSYSNRPIDSSNSFECAICKKIGHRVRDCTTFKALAIDERWKRVQSLGLCRTCLYNHARRSCRITNRCGVNGCLTRHHPLLHSTPKDTTTSNVPAPLDHHFHNRHLPSLLFRIIPVVLYSGTNKVATYAFLDEGSNISMIERQLAATLKVTGYRHPLCLKWTGNVTREENDSQRITIEISGTNQRAPRYIMTDVGTVDSLDLPRQSLPIEKLAERFGNLRGLPIQGYHSVTPQLLIGVDNLKLAVPLKVREGNVGGPVAVKTRLGWCVYGGHRDEGQLSVNYHVCECSDGDSLDKTLKAYFSLEEAGIQPTGAGVTAEDERALRILEQTTHYSNNRYESGLLWKYDDFEFPDSYPMAVKRFECLERRLAKDPILNENVRKQIHEYEQKGYAHRASPQELNNVDLRRVWYLPLGAVTNPRKPGKVRLIWDASAKVDGVSLNSMLLKGPDQMTLLPAVLFRFRQYPVAVSADIKEMFHQVRIRPEDRHSQRFVYRADPTAPLETYLMDVATFGSTCSPATAQFVKNTNANRFTQEYPRAVEGIIHNHYVDDYLDSFATTEEAAHVASRVKEIHQHGGFEIRNWCSNQRVVLEQLGEVKKQTVIDLTSGTDKQSERVLGIMWDTQDDEFRFSTFLPDDITHLRMLDTKPTKRQLARCVMSFFDPQGFLAPYLIFGKVLLQDTWREGIGWDEQICDGTFERWKHWLEMLDIFNQVNIPRCYFSMGDLTTLDIHTFVDASEIAYSCVSYFRIANPYGPAEVAFVAAKTKVAPVKPTTIPRLELMACVLGVRLAKFVVDGHSLPVRKQFFWSDSEVAMSWINADPRKYRPFVAFRVGEILEKSNREEWRWVSSKLNPADEATKWGSGPYFDKNSIWYSGPEFLRHSELQWPPRKTYDKVTDDIRVCYAHRNLEIPEQLLDVERFSSWKRMLRVMAYVCRFVNNCRTSNTGQERKIDHLTQLELQKAEECLFRAVQWDSYADELVILTKNQRLPVQKRQPLEKTSALYKISPILDTEGVLRMDSRISAAQRIPAEMKFPVILPKRHRLTMLLLKDLHCKLLHANNEAVVNEARQRYYIAHLRTQVRRVSKECQMCKIRNAQPSIPRMAPLPSARLSSYVRPFTYCGLDYFGPLLVKVNRSHVKRWVAIFTCLTIRAVHVEVIHTLSTESCIKGVRRFISRRGSPAEIYSDNATCFHGADRLLREQINKGLAAEFTSTQTSWKFIPPGTPHMGGAWERLVRSIKVALATLQDGSQKLDDESLLTFLAEAEGIVNCRPLTYLPLDSIEQEALTPNHFLLGSSSGVRLPIVQTDNEVSLLKGSWTAIQKYLDIFWRRWTREYLPTLTKRTKWFGDVKPVQPGDLVLIIDDTKRNGWIRGRVLEVLTAKDGRVRQAIVQTAGSAPARKPISKLAVLEVFKDAGTKDIIGSTREEDVAKLATQSGRNRNERILDRSEE</sequence>
<organism evidence="3 4">
    <name type="scientific">Aedes albopictus</name>
    <name type="common">Asian tiger mosquito</name>
    <name type="synonym">Stegomyia albopicta</name>
    <dbReference type="NCBI Taxonomy" id="7160"/>
    <lineage>
        <taxon>Eukaryota</taxon>
        <taxon>Metazoa</taxon>
        <taxon>Ecdysozoa</taxon>
        <taxon>Arthropoda</taxon>
        <taxon>Hexapoda</taxon>
        <taxon>Insecta</taxon>
        <taxon>Pterygota</taxon>
        <taxon>Neoptera</taxon>
        <taxon>Endopterygota</taxon>
        <taxon>Diptera</taxon>
        <taxon>Nematocera</taxon>
        <taxon>Culicoidea</taxon>
        <taxon>Culicidae</taxon>
        <taxon>Culicinae</taxon>
        <taxon>Aedini</taxon>
        <taxon>Aedes</taxon>
        <taxon>Stegomyia</taxon>
    </lineage>
</organism>
<dbReference type="InterPro" id="IPR000477">
    <property type="entry name" value="RT_dom"/>
</dbReference>
<accession>A0ABM2A7D0</accession>
<dbReference type="InterPro" id="IPR041588">
    <property type="entry name" value="Integrase_H2C2"/>
</dbReference>
<dbReference type="InterPro" id="IPR043128">
    <property type="entry name" value="Rev_trsase/Diguanyl_cyclase"/>
</dbReference>
<dbReference type="InterPro" id="IPR043502">
    <property type="entry name" value="DNA/RNA_pol_sf"/>
</dbReference>
<dbReference type="InterPro" id="IPR001584">
    <property type="entry name" value="Integrase_cat-core"/>
</dbReference>
<feature type="region of interest" description="Disordered" evidence="1">
    <location>
        <begin position="190"/>
        <end position="238"/>
    </location>
</feature>
<evidence type="ECO:0000313" key="3">
    <source>
        <dbReference type="EnsemblMetazoa" id="AALFPA23_025173.P37519"/>
    </source>
</evidence>
<dbReference type="Proteomes" id="UP000069940">
    <property type="component" value="Unassembled WGS sequence"/>
</dbReference>
<dbReference type="Gene3D" id="3.30.420.10">
    <property type="entry name" value="Ribonuclease H-like superfamily/Ribonuclease H"/>
    <property type="match status" value="1"/>
</dbReference>
<dbReference type="InterPro" id="IPR040676">
    <property type="entry name" value="DUF5641"/>
</dbReference>
<dbReference type="InterPro" id="IPR008042">
    <property type="entry name" value="Retrotrans_Pao"/>
</dbReference>
<protein>
    <recommendedName>
        <fullName evidence="2">Integrase catalytic domain-containing protein</fullName>
    </recommendedName>
</protein>
<name>A0ABM2A7D0_AEDAL</name>
<feature type="compositionally biased region" description="Basic and acidic residues" evidence="1">
    <location>
        <begin position="525"/>
        <end position="541"/>
    </location>
</feature>
<evidence type="ECO:0000259" key="2">
    <source>
        <dbReference type="PROSITE" id="PS50994"/>
    </source>
</evidence>
<dbReference type="InterPro" id="IPR036397">
    <property type="entry name" value="RNaseH_sf"/>
</dbReference>
<reference evidence="4" key="1">
    <citation type="journal article" date="2015" name="Proc. Natl. Acad. Sci. U.S.A.">
        <title>Genome sequence of the Asian Tiger mosquito, Aedes albopictus, reveals insights into its biology, genetics, and evolution.</title>
        <authorList>
            <person name="Chen X.G."/>
            <person name="Jiang X."/>
            <person name="Gu J."/>
            <person name="Xu M."/>
            <person name="Wu Y."/>
            <person name="Deng Y."/>
            <person name="Zhang C."/>
            <person name="Bonizzoni M."/>
            <person name="Dermauw W."/>
            <person name="Vontas J."/>
            <person name="Armbruster P."/>
            <person name="Huang X."/>
            <person name="Yang Y."/>
            <person name="Zhang H."/>
            <person name="He W."/>
            <person name="Peng H."/>
            <person name="Liu Y."/>
            <person name="Wu K."/>
            <person name="Chen J."/>
            <person name="Lirakis M."/>
            <person name="Topalis P."/>
            <person name="Van Leeuwen T."/>
            <person name="Hall A.B."/>
            <person name="Jiang X."/>
            <person name="Thorpe C."/>
            <person name="Mueller R.L."/>
            <person name="Sun C."/>
            <person name="Waterhouse R.M."/>
            <person name="Yan G."/>
            <person name="Tu Z.J."/>
            <person name="Fang X."/>
            <person name="James A.A."/>
        </authorList>
    </citation>
    <scope>NUCLEOTIDE SEQUENCE [LARGE SCALE GENOMIC DNA]</scope>
    <source>
        <strain evidence="4">Foshan</strain>
    </source>
</reference>
<evidence type="ECO:0000256" key="1">
    <source>
        <dbReference type="SAM" id="MobiDB-lite"/>
    </source>
</evidence>
<dbReference type="GeneID" id="134284316"/>
<feature type="region of interest" description="Disordered" evidence="1">
    <location>
        <begin position="124"/>
        <end position="172"/>
    </location>
</feature>
<dbReference type="Pfam" id="PF18701">
    <property type="entry name" value="DUF5641"/>
    <property type="match status" value="1"/>
</dbReference>
<feature type="region of interest" description="Disordered" evidence="1">
    <location>
        <begin position="525"/>
        <end position="544"/>
    </location>
</feature>
<dbReference type="SUPFAM" id="SSF53098">
    <property type="entry name" value="Ribonuclease H-like"/>
    <property type="match status" value="1"/>
</dbReference>
<dbReference type="PANTHER" id="PTHR47331:SF1">
    <property type="entry name" value="GAG-LIKE PROTEIN"/>
    <property type="match status" value="1"/>
</dbReference>
<dbReference type="Pfam" id="PF00078">
    <property type="entry name" value="RVT_1"/>
    <property type="match status" value="1"/>
</dbReference>
<evidence type="ECO:0000313" key="4">
    <source>
        <dbReference type="Proteomes" id="UP000069940"/>
    </source>
</evidence>
<dbReference type="InterPro" id="IPR012337">
    <property type="entry name" value="RNaseH-like_sf"/>
</dbReference>
<dbReference type="Pfam" id="PF03564">
    <property type="entry name" value="DUF1759"/>
    <property type="match status" value="1"/>
</dbReference>
<feature type="domain" description="Integrase catalytic" evidence="2">
    <location>
        <begin position="1663"/>
        <end position="1846"/>
    </location>
</feature>
<dbReference type="RefSeq" id="XP_062699113.1">
    <property type="nucleotide sequence ID" value="XM_062843129.1"/>
</dbReference>
<feature type="compositionally biased region" description="Basic and acidic residues" evidence="1">
    <location>
        <begin position="213"/>
        <end position="222"/>
    </location>
</feature>
<dbReference type="Pfam" id="PF17921">
    <property type="entry name" value="Integrase_H2C2"/>
    <property type="match status" value="1"/>
</dbReference>